<organism evidence="2 3">
    <name type="scientific">Ajellomyces capsulatus (strain H143)</name>
    <name type="common">Darling's disease fungus</name>
    <name type="synonym">Histoplasma capsulatum</name>
    <dbReference type="NCBI Taxonomy" id="544712"/>
    <lineage>
        <taxon>Eukaryota</taxon>
        <taxon>Fungi</taxon>
        <taxon>Dikarya</taxon>
        <taxon>Ascomycota</taxon>
        <taxon>Pezizomycotina</taxon>
        <taxon>Eurotiomycetes</taxon>
        <taxon>Eurotiomycetidae</taxon>
        <taxon>Onygenales</taxon>
        <taxon>Ajellomycetaceae</taxon>
        <taxon>Histoplasma</taxon>
    </lineage>
</organism>
<dbReference type="VEuPathDB" id="FungiDB:HCDG_08426"/>
<protein>
    <submittedName>
        <fullName evidence="2">Uncharacterized protein</fullName>
    </submittedName>
</protein>
<accession>C6HR41</accession>
<name>C6HR41_AJECH</name>
<reference evidence="3" key="1">
    <citation type="submission" date="2009-05" db="EMBL/GenBank/DDBJ databases">
        <title>The genome sequence of Ajellomyces capsulatus strain H143.</title>
        <authorList>
            <person name="Champion M."/>
            <person name="Cuomo C.A."/>
            <person name="Ma L.-J."/>
            <person name="Henn M.R."/>
            <person name="Sil A."/>
            <person name="Goldman B."/>
            <person name="Young S.K."/>
            <person name="Kodira C.D."/>
            <person name="Zeng Q."/>
            <person name="Koehrsen M."/>
            <person name="Alvarado L."/>
            <person name="Berlin A.M."/>
            <person name="Borenstein D."/>
            <person name="Chen Z."/>
            <person name="Engels R."/>
            <person name="Freedman E."/>
            <person name="Gellesch M."/>
            <person name="Goldberg J."/>
            <person name="Griggs A."/>
            <person name="Gujja S."/>
            <person name="Heiman D.I."/>
            <person name="Hepburn T.A."/>
            <person name="Howarth C."/>
            <person name="Jen D."/>
            <person name="Larson L."/>
            <person name="Lewis B."/>
            <person name="Mehta T."/>
            <person name="Park D."/>
            <person name="Pearson M."/>
            <person name="Roberts A."/>
            <person name="Saif S."/>
            <person name="Shea T.D."/>
            <person name="Shenoy N."/>
            <person name="Sisk P."/>
            <person name="Stolte C."/>
            <person name="Sykes S."/>
            <person name="Walk T."/>
            <person name="White J."/>
            <person name="Yandava C."/>
            <person name="Klein B."/>
            <person name="McEwen J.G."/>
            <person name="Puccia R."/>
            <person name="Goldman G.H."/>
            <person name="Felipe M.S."/>
            <person name="Nino-Vega G."/>
            <person name="San-Blas G."/>
            <person name="Taylor J.W."/>
            <person name="Mendoza L."/>
            <person name="Galagan J.E."/>
            <person name="Nusbaum C."/>
            <person name="Birren B.W."/>
        </authorList>
    </citation>
    <scope>NUCLEOTIDE SEQUENCE [LARGE SCALE GENOMIC DNA]</scope>
    <source>
        <strain evidence="3">H143</strain>
    </source>
</reference>
<dbReference type="AlphaFoldDB" id="C6HR41"/>
<evidence type="ECO:0000313" key="2">
    <source>
        <dbReference type="EMBL" id="EER36975.1"/>
    </source>
</evidence>
<gene>
    <name evidence="2" type="ORF">HCDG_08426</name>
</gene>
<evidence type="ECO:0000256" key="1">
    <source>
        <dbReference type="SAM" id="MobiDB-lite"/>
    </source>
</evidence>
<dbReference type="EMBL" id="GG692436">
    <property type="protein sequence ID" value="EER36975.1"/>
    <property type="molecule type" value="Genomic_DNA"/>
</dbReference>
<feature type="region of interest" description="Disordered" evidence="1">
    <location>
        <begin position="33"/>
        <end position="63"/>
    </location>
</feature>
<dbReference type="Proteomes" id="UP000002624">
    <property type="component" value="Unassembled WGS sequence"/>
</dbReference>
<evidence type="ECO:0000313" key="3">
    <source>
        <dbReference type="Proteomes" id="UP000002624"/>
    </source>
</evidence>
<feature type="region of interest" description="Disordered" evidence="1">
    <location>
        <begin position="89"/>
        <end position="111"/>
    </location>
</feature>
<dbReference type="HOGENOM" id="CLU_2157656_0_0_1"/>
<proteinExistence type="predicted"/>
<sequence length="111" mass="11728">MNAAAAAAAAAGAAAGADGYDYDVVLSRSLQNEIGGGNPQRRIHPKSQHWPSLTSARCPAEAGRRDSNIRNFKVVEMCHCARPHSMDHEYSYEQPIGGGDMPQAAPGSPPQ</sequence>